<evidence type="ECO:0000259" key="1">
    <source>
        <dbReference type="Pfam" id="PF01636"/>
    </source>
</evidence>
<dbReference type="SUPFAM" id="SSF56112">
    <property type="entry name" value="Protein kinase-like (PK-like)"/>
    <property type="match status" value="1"/>
</dbReference>
<evidence type="ECO:0000313" key="2">
    <source>
        <dbReference type="EMBL" id="SDP78595.1"/>
    </source>
</evidence>
<feature type="domain" description="Aminoglycoside phosphotransferase" evidence="1">
    <location>
        <begin position="27"/>
        <end position="262"/>
    </location>
</feature>
<dbReference type="Proteomes" id="UP000198597">
    <property type="component" value="Unassembled WGS sequence"/>
</dbReference>
<dbReference type="GO" id="GO:0042601">
    <property type="term" value="C:endospore-forming forespore"/>
    <property type="evidence" value="ECO:0007669"/>
    <property type="project" value="TreeGrafter"/>
</dbReference>
<dbReference type="AlphaFoldDB" id="A0A1H0VK74"/>
<keyword evidence="3" id="KW-1185">Reference proteome</keyword>
<dbReference type="InterPro" id="IPR002575">
    <property type="entry name" value="Aminoglycoside_PTrfase"/>
</dbReference>
<dbReference type="Gene3D" id="3.90.1200.10">
    <property type="match status" value="1"/>
</dbReference>
<keyword evidence="2" id="KW-0808">Transferase</keyword>
<evidence type="ECO:0000313" key="3">
    <source>
        <dbReference type="Proteomes" id="UP000198597"/>
    </source>
</evidence>
<dbReference type="PANTHER" id="PTHR39179:SF2">
    <property type="entry name" value="ENDOSPORE COAT-ASSOCIATED PROTEIN YUTH"/>
    <property type="match status" value="1"/>
</dbReference>
<dbReference type="InterPro" id="IPR011009">
    <property type="entry name" value="Kinase-like_dom_sf"/>
</dbReference>
<gene>
    <name evidence="2" type="ORF">SAMN04488529_11724</name>
</gene>
<organism evidence="2 3">
    <name type="scientific">Clostridium gasigenes</name>
    <dbReference type="NCBI Taxonomy" id="94869"/>
    <lineage>
        <taxon>Bacteria</taxon>
        <taxon>Bacillati</taxon>
        <taxon>Bacillota</taxon>
        <taxon>Clostridia</taxon>
        <taxon>Eubacteriales</taxon>
        <taxon>Clostridiaceae</taxon>
        <taxon>Clostridium</taxon>
    </lineage>
</organism>
<dbReference type="OrthoDB" id="2352890at2"/>
<dbReference type="RefSeq" id="WP_089972775.1">
    <property type="nucleotide sequence ID" value="NZ_FNJM01000017.1"/>
</dbReference>
<dbReference type="STRING" id="94869.SAMN04488529_11724"/>
<dbReference type="PANTHER" id="PTHR39179">
    <property type="entry name" value="SPORE COAT PROTEIN I"/>
    <property type="match status" value="1"/>
</dbReference>
<name>A0A1H0VK74_9CLOT</name>
<reference evidence="2 3" key="1">
    <citation type="submission" date="2016-10" db="EMBL/GenBank/DDBJ databases">
        <authorList>
            <person name="de Groot N.N."/>
        </authorList>
    </citation>
    <scope>NUCLEOTIDE SEQUENCE [LARGE SCALE GENOMIC DNA]</scope>
    <source>
        <strain evidence="2 3">DSM 12272</strain>
    </source>
</reference>
<accession>A0A1H0VK74</accession>
<protein>
    <submittedName>
        <fullName evidence="2">Phosphotransferase enzyme family protein</fullName>
    </submittedName>
</protein>
<dbReference type="EMBL" id="FNJM01000017">
    <property type="protein sequence ID" value="SDP78595.1"/>
    <property type="molecule type" value="Genomic_DNA"/>
</dbReference>
<dbReference type="Pfam" id="PF01636">
    <property type="entry name" value="APH"/>
    <property type="match status" value="1"/>
</dbReference>
<dbReference type="GO" id="GO:0016740">
    <property type="term" value="F:transferase activity"/>
    <property type="evidence" value="ECO:0007669"/>
    <property type="project" value="UniProtKB-KW"/>
</dbReference>
<dbReference type="InterPro" id="IPR047175">
    <property type="entry name" value="CotS-like"/>
</dbReference>
<proteinExistence type="predicted"/>
<sequence length="337" mass="38770">MSDIQYNLQFEKLCNVLKLGDIVGDPKPISGGLLHRMYSMETTQGKYAIKALNPQIMLRPMAMQNYINSELICNIALNNIPALPAKKFNGTFVQEIENQFYLIFDWVDGENLKPNEINIDHCEKIGNILADIHMTNFSELGIINDWSDNAQLTDWNYYLKKGEENNIVWVSLLLEIVDNLYDWNAQANKSAKQLSSNMVISHRDLDSKNVMWSKDKPIIIDWESAGYTNPIQELTETAIYWSENEKGNINKERFFAFIGGYKKRYGTVKANWETVLVSGFLGKLGWLEYNLKRSLGIECTDEEEQQVGTDQVIGTISTIRHYADMISELEKWLNNEI</sequence>